<dbReference type="InterPro" id="IPR006076">
    <property type="entry name" value="FAD-dep_OxRdtase"/>
</dbReference>
<keyword evidence="1" id="KW-0560">Oxidoreductase</keyword>
<dbReference type="GO" id="GO:0016491">
    <property type="term" value="F:oxidoreductase activity"/>
    <property type="evidence" value="ECO:0007669"/>
    <property type="project" value="UniProtKB-KW"/>
</dbReference>
<dbReference type="InterPro" id="IPR050816">
    <property type="entry name" value="Flavin-dep_Halogenase_NPB"/>
</dbReference>
<gene>
    <name evidence="3" type="ORF">Pla100_45150</name>
</gene>
<dbReference type="Gene3D" id="3.50.50.60">
    <property type="entry name" value="FAD/NAD(P)-binding domain"/>
    <property type="match status" value="1"/>
</dbReference>
<dbReference type="AlphaFoldDB" id="A0A5C5ZZL1"/>
<protein>
    <submittedName>
        <fullName evidence="3">Ribulose-1,5-biphosphate synthetase</fullName>
    </submittedName>
</protein>
<name>A0A5C5ZZL1_9BACT</name>
<dbReference type="EMBL" id="SJPM01000011">
    <property type="protein sequence ID" value="TWT92497.1"/>
    <property type="molecule type" value="Genomic_DNA"/>
</dbReference>
<dbReference type="PRINTS" id="PR00420">
    <property type="entry name" value="RNGMNOXGNASE"/>
</dbReference>
<dbReference type="Pfam" id="PF01266">
    <property type="entry name" value="DAO"/>
    <property type="match status" value="1"/>
</dbReference>
<comment type="caution">
    <text evidence="3">The sequence shown here is derived from an EMBL/GenBank/DDBJ whole genome shotgun (WGS) entry which is preliminary data.</text>
</comment>
<proteinExistence type="predicted"/>
<evidence type="ECO:0000256" key="1">
    <source>
        <dbReference type="ARBA" id="ARBA00023002"/>
    </source>
</evidence>
<dbReference type="Proteomes" id="UP000316213">
    <property type="component" value="Unassembled WGS sequence"/>
</dbReference>
<evidence type="ECO:0000313" key="3">
    <source>
        <dbReference type="EMBL" id="TWT92497.1"/>
    </source>
</evidence>
<evidence type="ECO:0000313" key="4">
    <source>
        <dbReference type="Proteomes" id="UP000316213"/>
    </source>
</evidence>
<reference evidence="3 4" key="1">
    <citation type="submission" date="2019-02" db="EMBL/GenBank/DDBJ databases">
        <title>Deep-cultivation of Planctomycetes and their phenomic and genomic characterization uncovers novel biology.</title>
        <authorList>
            <person name="Wiegand S."/>
            <person name="Jogler M."/>
            <person name="Boedeker C."/>
            <person name="Pinto D."/>
            <person name="Vollmers J."/>
            <person name="Rivas-Marin E."/>
            <person name="Kohn T."/>
            <person name="Peeters S.H."/>
            <person name="Heuer A."/>
            <person name="Rast P."/>
            <person name="Oberbeckmann S."/>
            <person name="Bunk B."/>
            <person name="Jeske O."/>
            <person name="Meyerdierks A."/>
            <person name="Storesund J.E."/>
            <person name="Kallscheuer N."/>
            <person name="Luecker S."/>
            <person name="Lage O.M."/>
            <person name="Pohl T."/>
            <person name="Merkel B.J."/>
            <person name="Hornburger P."/>
            <person name="Mueller R.-W."/>
            <person name="Bruemmer F."/>
            <person name="Labrenz M."/>
            <person name="Spormann A.M."/>
            <person name="Op Den Camp H."/>
            <person name="Overmann J."/>
            <person name="Amann R."/>
            <person name="Jetten M.S.M."/>
            <person name="Mascher T."/>
            <person name="Medema M.H."/>
            <person name="Devos D.P."/>
            <person name="Kaster A.-K."/>
            <person name="Ovreas L."/>
            <person name="Rohde M."/>
            <person name="Galperin M.Y."/>
            <person name="Jogler C."/>
        </authorList>
    </citation>
    <scope>NUCLEOTIDE SEQUENCE [LARGE SCALE GENOMIC DNA]</scope>
    <source>
        <strain evidence="3 4">Pla100</strain>
    </source>
</reference>
<feature type="domain" description="FAD dependent oxidoreductase" evidence="2">
    <location>
        <begin position="11"/>
        <end position="276"/>
    </location>
</feature>
<evidence type="ECO:0000259" key="2">
    <source>
        <dbReference type="Pfam" id="PF01266"/>
    </source>
</evidence>
<organism evidence="3 4">
    <name type="scientific">Neorhodopirellula pilleata</name>
    <dbReference type="NCBI Taxonomy" id="2714738"/>
    <lineage>
        <taxon>Bacteria</taxon>
        <taxon>Pseudomonadati</taxon>
        <taxon>Planctomycetota</taxon>
        <taxon>Planctomycetia</taxon>
        <taxon>Pirellulales</taxon>
        <taxon>Pirellulaceae</taxon>
        <taxon>Neorhodopirellula</taxon>
    </lineage>
</organism>
<dbReference type="InterPro" id="IPR036188">
    <property type="entry name" value="FAD/NAD-bd_sf"/>
</dbReference>
<dbReference type="SUPFAM" id="SSF51905">
    <property type="entry name" value="FAD/NAD(P)-binding domain"/>
    <property type="match status" value="1"/>
</dbReference>
<keyword evidence="4" id="KW-1185">Reference proteome</keyword>
<accession>A0A5C5ZZL1</accession>
<sequence length="512" mass="56332">MTLAISPERFDVIVVGAGPGGTLTALMLAQRGRKVAIVDRDLFPRFAIGESSTPIASRAIEQIAHDYDLPELLPLATWGAWRSSIPGVGGGLKRGFTYLDHRNLDHQLDGFNDLATSIPAPRRLLVAASMSDEVGDTHWVRSDVDSYLVDGCRRRGVTVLLGYEVESVSNQSPWRLGLTDRMNLPAGRPASFTADILVDASGRSAALLQRMGYRDVTDRLRTQTSARWTHAVNVPAFTLTLGEPPPYPPDAAAVHHLVNDGWVWQLPMSDGRTSFGRVWKGVRPFPSTRFRPLGGADFGGGLADGLDVSQHRSLADYLANGSLASDPGCWYSSDRVQRLWERPGVNDRWSLDLLPLPTTVATIDPLHSTGLAHAISGAQRIADLISRGAADEVERYQKQVGAEVALLDRVVSLAYRVMENSQLFYSACMLYFAIAISDEEDRAEGGFRPDRATWFADRLEVVDVVSQIETSLMRSFSYQKPLHPAIVHDCLQTICHVELACRDDNLYGYTFA</sequence>
<dbReference type="PANTHER" id="PTHR43747:SF5">
    <property type="entry name" value="FAD-BINDING DOMAIN-CONTAINING PROTEIN"/>
    <property type="match status" value="1"/>
</dbReference>
<dbReference type="PANTHER" id="PTHR43747">
    <property type="entry name" value="FAD-BINDING PROTEIN"/>
    <property type="match status" value="1"/>
</dbReference>